<dbReference type="GO" id="GO:0005096">
    <property type="term" value="F:GTPase activator activity"/>
    <property type="evidence" value="ECO:0007669"/>
    <property type="project" value="UniProtKB-KW"/>
</dbReference>
<dbReference type="PROSITE" id="PS50086">
    <property type="entry name" value="TBC_RABGAP"/>
    <property type="match status" value="1"/>
</dbReference>
<sequence length="344" mass="39832">MLGELATLNSLSIRFTKFKALLESPTVDLDMLRKLSWNGIPEEIRHLVWKLLMGYLPANSARRDATLARKRSEYEDYVQQTFGKGVETLDQGLYHQIHIDVQRTNPSIPLYQHPRIQQALERVLYCWAIRRPASGYVQGINDLLTPFFQVFLAASVTPNIRDVETMAVDAIPPAVLVEVEADSFWCLGKLLDGIQDNYTAAQPGIQRQITRLQELIHRIDAPLHAHLVAENVQFLQFAFRWMNCLLMREISLRRIIRMWDTYLAEGDLGFSEFHLYVCAAFLVKWSDRLREMEFQEILMFLQSLPTAGWEEKDIELLLAEAFMWQSLFHDSPNHLTQSTTQPPN</sequence>
<protein>
    <recommendedName>
        <fullName evidence="3">Rab-GAP TBC domain-containing protein</fullName>
    </recommendedName>
</protein>
<accession>A0A4V1IV09</accession>
<dbReference type="InterPro" id="IPR035969">
    <property type="entry name" value="Rab-GAP_TBC_sf"/>
</dbReference>
<dbReference type="FunFam" id="1.10.472.80:FF:000001">
    <property type="entry name" value="TBC1 domain family member 22B"/>
    <property type="match status" value="1"/>
</dbReference>
<dbReference type="SUPFAM" id="SSF47923">
    <property type="entry name" value="Ypt/Rab-GAP domain of gyp1p"/>
    <property type="match status" value="2"/>
</dbReference>
<dbReference type="Proteomes" id="UP000274922">
    <property type="component" value="Unassembled WGS sequence"/>
</dbReference>
<organism evidence="4 5">
    <name type="scientific">Caulochytrium protostelioides</name>
    <dbReference type="NCBI Taxonomy" id="1555241"/>
    <lineage>
        <taxon>Eukaryota</taxon>
        <taxon>Fungi</taxon>
        <taxon>Fungi incertae sedis</taxon>
        <taxon>Chytridiomycota</taxon>
        <taxon>Chytridiomycota incertae sedis</taxon>
        <taxon>Chytridiomycetes</taxon>
        <taxon>Caulochytriales</taxon>
        <taxon>Caulochytriaceae</taxon>
        <taxon>Caulochytrium</taxon>
    </lineage>
</organism>
<keyword evidence="2" id="KW-0597">Phosphoprotein</keyword>
<name>A0A4V1IV09_9FUNG</name>
<dbReference type="GO" id="GO:0005794">
    <property type="term" value="C:Golgi apparatus"/>
    <property type="evidence" value="ECO:0007669"/>
    <property type="project" value="TreeGrafter"/>
</dbReference>
<evidence type="ECO:0000259" key="3">
    <source>
        <dbReference type="PROSITE" id="PS50086"/>
    </source>
</evidence>
<dbReference type="PANTHER" id="PTHR22957">
    <property type="entry name" value="TBC1 DOMAIN FAMILY MEMBER GTPASE-ACTIVATING PROTEIN"/>
    <property type="match status" value="1"/>
</dbReference>
<dbReference type="FunFam" id="1.10.10.750:FF:000009">
    <property type="entry name" value="TBC1 domain family member 22A"/>
    <property type="match status" value="1"/>
</dbReference>
<dbReference type="OrthoDB" id="26371at2759"/>
<proteinExistence type="predicted"/>
<feature type="domain" description="Rab-GAP TBC" evidence="3">
    <location>
        <begin position="39"/>
        <end position="266"/>
    </location>
</feature>
<evidence type="ECO:0000256" key="2">
    <source>
        <dbReference type="ARBA" id="ARBA00022553"/>
    </source>
</evidence>
<dbReference type="PANTHER" id="PTHR22957:SF26">
    <property type="entry name" value="LD44506P"/>
    <property type="match status" value="1"/>
</dbReference>
<dbReference type="Pfam" id="PF00566">
    <property type="entry name" value="RabGAP-TBC"/>
    <property type="match status" value="1"/>
</dbReference>
<gene>
    <name evidence="4" type="ORF">CXG81DRAFT_10810</name>
</gene>
<dbReference type="Gene3D" id="1.10.472.80">
    <property type="entry name" value="Ypt/Rab-GAP domain of gyp1p, domain 3"/>
    <property type="match status" value="1"/>
</dbReference>
<keyword evidence="5" id="KW-1185">Reference proteome</keyword>
<evidence type="ECO:0000313" key="4">
    <source>
        <dbReference type="EMBL" id="RKP02419.1"/>
    </source>
</evidence>
<reference evidence="5" key="1">
    <citation type="journal article" date="2018" name="Nat. Microbiol.">
        <title>Leveraging single-cell genomics to expand the fungal tree of life.</title>
        <authorList>
            <person name="Ahrendt S.R."/>
            <person name="Quandt C.A."/>
            <person name="Ciobanu D."/>
            <person name="Clum A."/>
            <person name="Salamov A."/>
            <person name="Andreopoulos B."/>
            <person name="Cheng J.F."/>
            <person name="Woyke T."/>
            <person name="Pelin A."/>
            <person name="Henrissat B."/>
            <person name="Reynolds N.K."/>
            <person name="Benny G.L."/>
            <person name="Smith M.E."/>
            <person name="James T.Y."/>
            <person name="Grigoriev I.V."/>
        </authorList>
    </citation>
    <scope>NUCLEOTIDE SEQUENCE [LARGE SCALE GENOMIC DNA]</scope>
    <source>
        <strain evidence="5">ATCC 52028</strain>
    </source>
</reference>
<dbReference type="InterPro" id="IPR000195">
    <property type="entry name" value="Rab-GAP-TBC_dom"/>
</dbReference>
<evidence type="ECO:0000256" key="1">
    <source>
        <dbReference type="ARBA" id="ARBA00022468"/>
    </source>
</evidence>
<dbReference type="Gene3D" id="1.10.8.270">
    <property type="entry name" value="putative rabgap domain of human tbc1 domain family member 14 like domains"/>
    <property type="match status" value="1"/>
</dbReference>
<dbReference type="AlphaFoldDB" id="A0A4V1IV09"/>
<dbReference type="STRING" id="1555241.A0A4V1IV09"/>
<dbReference type="SMART" id="SM00164">
    <property type="entry name" value="TBC"/>
    <property type="match status" value="1"/>
</dbReference>
<evidence type="ECO:0000313" key="5">
    <source>
        <dbReference type="Proteomes" id="UP000274922"/>
    </source>
</evidence>
<keyword evidence="1" id="KW-0343">GTPase activation</keyword>
<dbReference type="Gene3D" id="1.10.10.750">
    <property type="entry name" value="Ypt/Rab-GAP domain of gyp1p, domain 1"/>
    <property type="match status" value="1"/>
</dbReference>
<dbReference type="FunFam" id="1.10.8.270:FF:000004">
    <property type="entry name" value="TBC1 domain family, member 22B"/>
    <property type="match status" value="1"/>
</dbReference>
<dbReference type="EMBL" id="ML014144">
    <property type="protein sequence ID" value="RKP02419.1"/>
    <property type="molecule type" value="Genomic_DNA"/>
</dbReference>
<dbReference type="GO" id="GO:0071889">
    <property type="term" value="F:14-3-3 protein binding"/>
    <property type="evidence" value="ECO:0007669"/>
    <property type="project" value="UniProtKB-ARBA"/>
</dbReference>